<reference evidence="1 2" key="1">
    <citation type="submission" date="2014-03" db="EMBL/GenBank/DDBJ databases">
        <title>The Genome Sequence of Plasmodium fragile nilgiri.</title>
        <authorList>
            <consortium name="The Broad Institute Genomics Platform"/>
            <consortium name="The Broad Institute Genome Sequencing Center for Infectious Disease"/>
            <person name="Neafsey D."/>
            <person name="Duraisingh M."/>
            <person name="Young S.K."/>
            <person name="Zeng Q."/>
            <person name="Gargeya S."/>
            <person name="Abouelleil A."/>
            <person name="Alvarado L."/>
            <person name="Chapman S.B."/>
            <person name="Gainer-Dewar J."/>
            <person name="Goldberg J."/>
            <person name="Griggs A."/>
            <person name="Gujja S."/>
            <person name="Hansen M."/>
            <person name="Howarth C."/>
            <person name="Imamovic A."/>
            <person name="Larimer J."/>
            <person name="Pearson M."/>
            <person name="Poon T.W."/>
            <person name="Priest M."/>
            <person name="Roberts A."/>
            <person name="Saif S."/>
            <person name="Shea T."/>
            <person name="Sykes S."/>
            <person name="Wortman J."/>
            <person name="Nusbaum C."/>
            <person name="Birren B."/>
        </authorList>
    </citation>
    <scope>NUCLEOTIDE SEQUENCE [LARGE SCALE GENOMIC DNA]</scope>
    <source>
        <strain evidence="2">nilgiri</strain>
    </source>
</reference>
<evidence type="ECO:0000313" key="1">
    <source>
        <dbReference type="EMBL" id="KJP89029.1"/>
    </source>
</evidence>
<dbReference type="EMBL" id="KQ001655">
    <property type="protein sequence ID" value="KJP89029.1"/>
    <property type="molecule type" value="Genomic_DNA"/>
</dbReference>
<name>A0A0D9QPN6_PLAFR</name>
<organism evidence="1 2">
    <name type="scientific">Plasmodium fragile</name>
    <dbReference type="NCBI Taxonomy" id="5857"/>
    <lineage>
        <taxon>Eukaryota</taxon>
        <taxon>Sar</taxon>
        <taxon>Alveolata</taxon>
        <taxon>Apicomplexa</taxon>
        <taxon>Aconoidasida</taxon>
        <taxon>Haemosporida</taxon>
        <taxon>Plasmodiidae</taxon>
        <taxon>Plasmodium</taxon>
        <taxon>Plasmodium (Plasmodium)</taxon>
    </lineage>
</organism>
<accession>A0A0D9QPN6</accession>
<dbReference type="GeneID" id="24266635"/>
<dbReference type="AlphaFoldDB" id="A0A0D9QPN6"/>
<evidence type="ECO:0000313" key="2">
    <source>
        <dbReference type="Proteomes" id="UP000054561"/>
    </source>
</evidence>
<protein>
    <submittedName>
        <fullName evidence="1">Uncharacterized protein</fullName>
    </submittedName>
</protein>
<dbReference type="Proteomes" id="UP000054561">
    <property type="component" value="Unassembled WGS sequence"/>
</dbReference>
<sequence length="128" mass="14599">MCKKKRAKTYELTPGGGDDKLKYPNNDMDTYPNKSFSASNKIVKFLFRNNLHTCFFLHMDDDFLLSNTVPLSFMSVMPQQEKGGPKNINQVAQNADEEKSNNLIILKLLYIYYWSTVCGCGELENVGN</sequence>
<dbReference type="OrthoDB" id="386544at2759"/>
<proteinExistence type="predicted"/>
<gene>
    <name evidence="1" type="ORF">AK88_01321</name>
</gene>
<dbReference type="RefSeq" id="XP_012334380.1">
    <property type="nucleotide sequence ID" value="XM_012478957.1"/>
</dbReference>
<keyword evidence="2" id="KW-1185">Reference proteome</keyword>
<dbReference type="VEuPathDB" id="PlasmoDB:AK88_01321"/>